<protein>
    <submittedName>
        <fullName evidence="1">Uncharacterized protein</fullName>
    </submittedName>
</protein>
<name>A0A9E7MQW1_9CAUD</name>
<dbReference type="InterPro" id="IPR012816">
    <property type="entry name" value="NADAR"/>
</dbReference>
<reference evidence="1" key="1">
    <citation type="submission" date="2022-05" db="EMBL/GenBank/DDBJ databases">
        <authorList>
            <person name="Friedrich I."/>
            <person name="Poehlein A."/>
            <person name="Schneider D."/>
            <person name="Hertel R."/>
            <person name="Daniel R."/>
        </authorList>
    </citation>
    <scope>NUCLEOTIDE SEQUENCE</scope>
</reference>
<accession>A0A9E7MQW1</accession>
<dbReference type="InterPro" id="IPR012596">
    <property type="entry name" value="Phage_T4_Y12G"/>
</dbReference>
<dbReference type="Pfam" id="PF08010">
    <property type="entry name" value="Phage_30_3"/>
    <property type="match status" value="1"/>
</dbReference>
<evidence type="ECO:0000313" key="1">
    <source>
        <dbReference type="EMBL" id="USN14182.1"/>
    </source>
</evidence>
<dbReference type="EMBL" id="ON529852">
    <property type="protein sequence ID" value="USN14182.1"/>
    <property type="molecule type" value="Genomic_DNA"/>
</dbReference>
<proteinExistence type="predicted"/>
<keyword evidence="2" id="KW-1185">Reference proteome</keyword>
<dbReference type="Gene3D" id="1.10.357.40">
    <property type="entry name" value="YbiA-like"/>
    <property type="match status" value="1"/>
</dbReference>
<gene>
    <name evidence="1" type="ORF">KABACHOK_03460</name>
</gene>
<dbReference type="Proteomes" id="UP001056685">
    <property type="component" value="Segment"/>
</dbReference>
<dbReference type="SUPFAM" id="SSF143990">
    <property type="entry name" value="YbiA-like"/>
    <property type="match status" value="1"/>
</dbReference>
<dbReference type="CDD" id="cd15457">
    <property type="entry name" value="NADAR"/>
    <property type="match status" value="1"/>
</dbReference>
<dbReference type="InterPro" id="IPR037238">
    <property type="entry name" value="YbiA-like_sf"/>
</dbReference>
<sequence length="156" mass="17982">MAVLDIGSWKPWPSGALSNFPPHAFVFEDVECASMEGLVQAFKFNEPYKQVITCKAVGEAAKNMGRRRNLHWQRVQTLWWKTDAYDRHSPEYQALLDRAYNALATNPDFRDALLATGEDFLTHSIGGRDPHETILTEAEFCTRLMRLRREIREGLR</sequence>
<evidence type="ECO:0000313" key="2">
    <source>
        <dbReference type="Proteomes" id="UP001056685"/>
    </source>
</evidence>
<organism evidence="1 2">
    <name type="scientific">Brevundimonas phage vB_BpoS-Kabachok</name>
    <dbReference type="NCBI Taxonomy" id="2948600"/>
    <lineage>
        <taxon>Viruses</taxon>
        <taxon>Duplodnaviria</taxon>
        <taxon>Heunggongvirae</taxon>
        <taxon>Uroviricota</taxon>
        <taxon>Caudoviricetes</taxon>
        <taxon>Jeanschmidtviridae</taxon>
        <taxon>Marchewkavirus</taxon>
        <taxon>Marchewkavirus kabachok</taxon>
    </lineage>
</organism>